<gene>
    <name evidence="5" type="ORF">M9Y10_034498</name>
</gene>
<accession>A0ABR2KF92</accession>
<organism evidence="5 6">
    <name type="scientific">Tritrichomonas musculus</name>
    <dbReference type="NCBI Taxonomy" id="1915356"/>
    <lineage>
        <taxon>Eukaryota</taxon>
        <taxon>Metamonada</taxon>
        <taxon>Parabasalia</taxon>
        <taxon>Tritrichomonadida</taxon>
        <taxon>Tritrichomonadidae</taxon>
        <taxon>Tritrichomonas</taxon>
    </lineage>
</organism>
<dbReference type="SUPFAM" id="SSF49899">
    <property type="entry name" value="Concanavalin A-like lectins/glucanases"/>
    <property type="match status" value="1"/>
</dbReference>
<feature type="compositionally biased region" description="Low complexity" evidence="3">
    <location>
        <begin position="39"/>
        <end position="68"/>
    </location>
</feature>
<evidence type="ECO:0000256" key="2">
    <source>
        <dbReference type="ARBA" id="ARBA00023242"/>
    </source>
</evidence>
<dbReference type="Gene3D" id="2.60.120.920">
    <property type="match status" value="1"/>
</dbReference>
<reference evidence="5 6" key="1">
    <citation type="submission" date="2024-04" db="EMBL/GenBank/DDBJ databases">
        <title>Tritrichomonas musculus Genome.</title>
        <authorList>
            <person name="Alves-Ferreira E."/>
            <person name="Grigg M."/>
            <person name="Lorenzi H."/>
            <person name="Galac M."/>
        </authorList>
    </citation>
    <scope>NUCLEOTIDE SEQUENCE [LARGE SCALE GENOMIC DNA]</scope>
    <source>
        <strain evidence="5 6">EAF2021</strain>
    </source>
</reference>
<dbReference type="Pfam" id="PF00622">
    <property type="entry name" value="SPRY"/>
    <property type="match status" value="1"/>
</dbReference>
<dbReference type="PROSITE" id="PS50188">
    <property type="entry name" value="B302_SPRY"/>
    <property type="match status" value="1"/>
</dbReference>
<dbReference type="EMBL" id="JAPFFF010000005">
    <property type="protein sequence ID" value="KAK8889744.1"/>
    <property type="molecule type" value="Genomic_DNA"/>
</dbReference>
<proteinExistence type="predicted"/>
<sequence>MSDPHENQDQQFQLMQQKQIEQQHLMQPNQFGQNPIFVQPQYPQTLQMYPQPPYQQDIQQPYQQQYQQPYPPQYQPQYQQPYPPQQFIPQQPNLSPQQSIQQNIQQQPIASSPQQNQANQPDEQQPLQQDSPVQAAKPQKKGYKLKLKFEELGVYRRAALNLLPNVNDPELQENMSFSSLKSSRKYKFLDPDKLSVTLEGGYRLCRSTRYLPTDKNYYWEVDFTSIKNEESHVRIGIATINADMEAPVGVDQNGYCVADLGKSLHNGWKNKKVKTPPFYPSDTVGLGFIPGPDSISLKLFLNGVDHGIIYDNISKDEKWTPAVSIYRNATVTGRFFRPFKYDPGNEWAAAGDIPRDTPLLPIVAKDLVKVMKGTVALTGENDLYMSAIYIALTPAHQMPI</sequence>
<evidence type="ECO:0000256" key="1">
    <source>
        <dbReference type="ARBA" id="ARBA00004123"/>
    </source>
</evidence>
<protein>
    <recommendedName>
        <fullName evidence="4">B30.2/SPRY domain-containing protein</fullName>
    </recommendedName>
</protein>
<dbReference type="InterPro" id="IPR043136">
    <property type="entry name" value="B30.2/SPRY_sf"/>
</dbReference>
<dbReference type="CDD" id="cd12872">
    <property type="entry name" value="SPRY_Ash2"/>
    <property type="match status" value="1"/>
</dbReference>
<dbReference type="PANTHER" id="PTHR10598">
    <property type="entry name" value="SET1/ASH2 HISTONE METHYLTRANSFERASE COMPLEX SUBUNIT ASH2"/>
    <property type="match status" value="1"/>
</dbReference>
<comment type="subcellular location">
    <subcellularLocation>
        <location evidence="1">Nucleus</location>
    </subcellularLocation>
</comment>
<feature type="compositionally biased region" description="Low complexity" evidence="3">
    <location>
        <begin position="87"/>
        <end position="126"/>
    </location>
</feature>
<dbReference type="InterPro" id="IPR013320">
    <property type="entry name" value="ConA-like_dom_sf"/>
</dbReference>
<evidence type="ECO:0000256" key="3">
    <source>
        <dbReference type="SAM" id="MobiDB-lite"/>
    </source>
</evidence>
<feature type="region of interest" description="Disordered" evidence="3">
    <location>
        <begin position="19"/>
        <end position="140"/>
    </location>
</feature>
<name>A0ABR2KF92_9EUKA</name>
<dbReference type="InterPro" id="IPR037353">
    <property type="entry name" value="ASH2"/>
</dbReference>
<evidence type="ECO:0000259" key="4">
    <source>
        <dbReference type="PROSITE" id="PS50188"/>
    </source>
</evidence>
<dbReference type="InterPro" id="IPR001870">
    <property type="entry name" value="B30.2/SPRY"/>
</dbReference>
<dbReference type="PANTHER" id="PTHR10598:SF0">
    <property type="entry name" value="SET1_ASH2 HISTONE METHYLTRANSFERASE COMPLEX SUBUNIT ASH2"/>
    <property type="match status" value="1"/>
</dbReference>
<feature type="domain" description="B30.2/SPRY" evidence="4">
    <location>
        <begin position="155"/>
        <end position="341"/>
    </location>
</feature>
<keyword evidence="2" id="KW-0539">Nucleus</keyword>
<keyword evidence="6" id="KW-1185">Reference proteome</keyword>
<evidence type="ECO:0000313" key="6">
    <source>
        <dbReference type="Proteomes" id="UP001470230"/>
    </source>
</evidence>
<dbReference type="Proteomes" id="UP001470230">
    <property type="component" value="Unassembled WGS sequence"/>
</dbReference>
<dbReference type="InterPro" id="IPR003877">
    <property type="entry name" value="SPRY_dom"/>
</dbReference>
<comment type="caution">
    <text evidence="5">The sequence shown here is derived from an EMBL/GenBank/DDBJ whole genome shotgun (WGS) entry which is preliminary data.</text>
</comment>
<evidence type="ECO:0000313" key="5">
    <source>
        <dbReference type="EMBL" id="KAK8889744.1"/>
    </source>
</evidence>